<comment type="caution">
    <text evidence="1">The sequence shown here is derived from an EMBL/GenBank/DDBJ whole genome shotgun (WGS) entry which is preliminary data.</text>
</comment>
<gene>
    <name evidence="1" type="ORF">TL16_g03251</name>
</gene>
<name>A0A9W7E0I0_9STRA</name>
<accession>A0A9W7E0I0</accession>
<organism evidence="1 2">
    <name type="scientific">Triparma laevis f. inornata</name>
    <dbReference type="NCBI Taxonomy" id="1714386"/>
    <lineage>
        <taxon>Eukaryota</taxon>
        <taxon>Sar</taxon>
        <taxon>Stramenopiles</taxon>
        <taxon>Ochrophyta</taxon>
        <taxon>Bolidophyceae</taxon>
        <taxon>Parmales</taxon>
        <taxon>Triparmaceae</taxon>
        <taxon>Triparma</taxon>
    </lineage>
</organism>
<reference evidence="2" key="1">
    <citation type="journal article" date="2023" name="Commun. Biol.">
        <title>Genome analysis of Parmales, the sister group of diatoms, reveals the evolutionary specialization of diatoms from phago-mixotrophs to photoautotrophs.</title>
        <authorList>
            <person name="Ban H."/>
            <person name="Sato S."/>
            <person name="Yoshikawa S."/>
            <person name="Yamada K."/>
            <person name="Nakamura Y."/>
            <person name="Ichinomiya M."/>
            <person name="Sato N."/>
            <person name="Blanc-Mathieu R."/>
            <person name="Endo H."/>
            <person name="Kuwata A."/>
            <person name="Ogata H."/>
        </authorList>
    </citation>
    <scope>NUCLEOTIDE SEQUENCE [LARGE SCALE GENOMIC DNA]</scope>
</reference>
<protein>
    <submittedName>
        <fullName evidence="1">Uncharacterized protein</fullName>
    </submittedName>
</protein>
<dbReference type="Proteomes" id="UP001162640">
    <property type="component" value="Unassembled WGS sequence"/>
</dbReference>
<evidence type="ECO:0000313" key="1">
    <source>
        <dbReference type="EMBL" id="GMH61428.1"/>
    </source>
</evidence>
<evidence type="ECO:0000313" key="2">
    <source>
        <dbReference type="Proteomes" id="UP001162640"/>
    </source>
</evidence>
<proteinExistence type="predicted"/>
<dbReference type="EMBL" id="BLQM01000085">
    <property type="protein sequence ID" value="GMH61428.1"/>
    <property type="molecule type" value="Genomic_DNA"/>
</dbReference>
<sequence length="103" mass="11282">MLRFLENEVDVKEGGLGPMDEVLRQFGFGGIVDAVSKKGDARQKDLGWLDSLGEDDERTLERGRGGYIENEEAESKAGIEEFGGDDEDGIIIPDQHAAEDIDV</sequence>
<dbReference type="AlphaFoldDB" id="A0A9W7E0I0"/>